<proteinExistence type="predicted"/>
<evidence type="ECO:0000313" key="1">
    <source>
        <dbReference type="EMBL" id="PKC54077.1"/>
    </source>
</evidence>
<protein>
    <submittedName>
        <fullName evidence="1">Uncharacterized protein</fullName>
    </submittedName>
</protein>
<accession>A0A2N0QSN2</accession>
<dbReference type="AlphaFoldDB" id="A0A2N0QSN2"/>
<comment type="caution">
    <text evidence="1">The sequence shown here is derived from an EMBL/GenBank/DDBJ whole genome shotgun (WGS) entry which is preliminary data.</text>
</comment>
<dbReference type="Proteomes" id="UP000232688">
    <property type="component" value="Unassembled WGS sequence"/>
</dbReference>
<gene>
    <name evidence="1" type="ORF">RhiirA1_478018</name>
</gene>
<reference evidence="1 2" key="1">
    <citation type="submission" date="2017-10" db="EMBL/GenBank/DDBJ databases">
        <title>Extensive intraspecific genome diversity in a model arbuscular mycorrhizal fungus.</title>
        <authorList>
            <person name="Chen E.C.H."/>
            <person name="Morin E."/>
            <person name="Baudet D."/>
            <person name="Noel J."/>
            <person name="Ndikumana S."/>
            <person name="Charron P."/>
            <person name="St-Onge C."/>
            <person name="Giorgi J."/>
            <person name="Grigoriev I.V."/>
            <person name="Roux C."/>
            <person name="Martin F.M."/>
            <person name="Corradi N."/>
        </authorList>
    </citation>
    <scope>NUCLEOTIDE SEQUENCE [LARGE SCALE GENOMIC DNA]</scope>
    <source>
        <strain evidence="1 2">A1</strain>
    </source>
</reference>
<reference evidence="1 2" key="2">
    <citation type="submission" date="2017-10" db="EMBL/GenBank/DDBJ databases">
        <title>Genome analyses suggest a sexual origin of heterokaryosis in a supposedly ancient asexual fungus.</title>
        <authorList>
            <person name="Corradi N."/>
            <person name="Sedzielewska K."/>
            <person name="Noel J."/>
            <person name="Charron P."/>
            <person name="Farinelli L."/>
            <person name="Marton T."/>
            <person name="Kruger M."/>
            <person name="Pelin A."/>
            <person name="Brachmann A."/>
            <person name="Corradi N."/>
        </authorList>
    </citation>
    <scope>NUCLEOTIDE SEQUENCE [LARGE SCALE GENOMIC DNA]</scope>
    <source>
        <strain evidence="1 2">A1</strain>
    </source>
</reference>
<name>A0A2N0QSN2_9GLOM</name>
<dbReference type="VEuPathDB" id="FungiDB:RhiirA1_478018"/>
<sequence>MKYYKILIFFPLGGSWTLFLRSLLACKISFSVDGLGCTKEEIGTIFFRI</sequence>
<evidence type="ECO:0000313" key="2">
    <source>
        <dbReference type="Proteomes" id="UP000232688"/>
    </source>
</evidence>
<organism evidence="1 2">
    <name type="scientific">Rhizophagus irregularis</name>
    <dbReference type="NCBI Taxonomy" id="588596"/>
    <lineage>
        <taxon>Eukaryota</taxon>
        <taxon>Fungi</taxon>
        <taxon>Fungi incertae sedis</taxon>
        <taxon>Mucoromycota</taxon>
        <taxon>Glomeromycotina</taxon>
        <taxon>Glomeromycetes</taxon>
        <taxon>Glomerales</taxon>
        <taxon>Glomeraceae</taxon>
        <taxon>Rhizophagus</taxon>
    </lineage>
</organism>
<dbReference type="EMBL" id="LLXH01003568">
    <property type="protein sequence ID" value="PKC54077.1"/>
    <property type="molecule type" value="Genomic_DNA"/>
</dbReference>